<dbReference type="OrthoDB" id="2039553at2"/>
<reference evidence="2 3" key="1">
    <citation type="submission" date="2019-04" db="EMBL/GenBank/DDBJ databases">
        <authorList>
            <person name="Embree M."/>
            <person name="Gaffney J.R."/>
        </authorList>
    </citation>
    <scope>NUCLEOTIDE SEQUENCE [LARGE SCALE GENOMIC DNA]</scope>
    <source>
        <strain evidence="2 3">JE7A12</strain>
    </source>
</reference>
<dbReference type="Proteomes" id="UP000301475">
    <property type="component" value="Chromosome"/>
</dbReference>
<evidence type="ECO:0000313" key="2">
    <source>
        <dbReference type="EMBL" id="QCT07811.1"/>
    </source>
</evidence>
<accession>A0A4P8XXC0</accession>
<evidence type="ECO:0000256" key="1">
    <source>
        <dbReference type="SAM" id="Phobius"/>
    </source>
</evidence>
<keyword evidence="1" id="KW-0472">Membrane</keyword>
<dbReference type="EMBL" id="CP039381">
    <property type="protein sequence ID" value="QCT07811.1"/>
    <property type="molecule type" value="Genomic_DNA"/>
</dbReference>
<feature type="transmembrane region" description="Helical" evidence="1">
    <location>
        <begin position="6"/>
        <end position="24"/>
    </location>
</feature>
<keyword evidence="1" id="KW-1133">Transmembrane helix</keyword>
<keyword evidence="1" id="KW-0812">Transmembrane</keyword>
<dbReference type="KEGG" id="ruj:E5Z56_10795"/>
<protein>
    <submittedName>
        <fullName evidence="2">Uncharacterized protein</fullName>
    </submittedName>
</protein>
<sequence length="168" mass="19609">MSKKVFFISIIIVSVMVLICSFPYKETGYSFIKKVNKVLDVKVNADNIKYFSDDVGGFHGDGDTVEIIELNREDNKLFNSTIDSRWSYLEQNSEIYNFLWDSETDIDMNPIGGRLDGKIIPNQDLRFILYDIGTSRINEDIKINELMDFYFIGYSYKENMVYIQRSNI</sequence>
<evidence type="ECO:0000313" key="3">
    <source>
        <dbReference type="Proteomes" id="UP000301475"/>
    </source>
</evidence>
<dbReference type="AlphaFoldDB" id="A0A4P8XXC0"/>
<keyword evidence="3" id="KW-1185">Reference proteome</keyword>
<organism evidence="2 3">
    <name type="scientific">Ruminococcus bovis</name>
    <dbReference type="NCBI Taxonomy" id="2564099"/>
    <lineage>
        <taxon>Bacteria</taxon>
        <taxon>Bacillati</taxon>
        <taxon>Bacillota</taxon>
        <taxon>Clostridia</taxon>
        <taxon>Eubacteriales</taxon>
        <taxon>Oscillospiraceae</taxon>
        <taxon>Ruminococcus</taxon>
    </lineage>
</organism>
<proteinExistence type="predicted"/>
<name>A0A4P8XXC0_9FIRM</name>
<dbReference type="RefSeq" id="WP_138157797.1">
    <property type="nucleotide sequence ID" value="NZ_CP039381.1"/>
</dbReference>
<gene>
    <name evidence="2" type="ORF">E5Z56_10795</name>
</gene>